<reference evidence="4" key="3">
    <citation type="submission" date="2020-05" db="EMBL/GenBank/DDBJ databases">
        <title>Electrophorus electricus (electric eel) genome, fEleEle1, primary haplotype.</title>
        <authorList>
            <person name="Myers G."/>
            <person name="Meyer A."/>
            <person name="Fedrigo O."/>
            <person name="Formenti G."/>
            <person name="Rhie A."/>
            <person name="Tracey A."/>
            <person name="Sims Y."/>
            <person name="Jarvis E.D."/>
        </authorList>
    </citation>
    <scope>NUCLEOTIDE SEQUENCE [LARGE SCALE GENOMIC DNA]</scope>
</reference>
<dbReference type="FunFam" id="3.90.215.10:FF:000001">
    <property type="entry name" value="Tenascin isoform 1"/>
    <property type="match status" value="1"/>
</dbReference>
<evidence type="ECO:0000313" key="5">
    <source>
        <dbReference type="Proteomes" id="UP000314983"/>
    </source>
</evidence>
<protein>
    <recommendedName>
        <fullName evidence="3">Fibrinogen C-terminal domain-containing protein</fullName>
    </recommendedName>
</protein>
<sequence>MIGLMTVVLPLLVQSSPIKENSLPLDCDDIFNNGSNSSGVYAIYPAGSKRPVNVYCDMGCNDKRWTVIQRRMDGSVNFYRAWDAYKNGFGDMNGEYWLGLENIYQITWSQRYMLRVEMEDFDGGRVNAGYALFYIDSELQKYRLHISGYIDGGAGDSLINSNEKEFGTFDKDINNCAKTYEGAFWFNNCFQAHPNGVYKWGSGVAAYTGVHWYHWKGCYYSLKSIAMKIRRVSL</sequence>
<dbReference type="NCBIfam" id="NF040941">
    <property type="entry name" value="GGGWT_bact"/>
    <property type="match status" value="1"/>
</dbReference>
<dbReference type="InterPro" id="IPR014716">
    <property type="entry name" value="Fibrinogen_a/b/g_C_1"/>
</dbReference>
<evidence type="ECO:0000256" key="2">
    <source>
        <dbReference type="SAM" id="SignalP"/>
    </source>
</evidence>
<keyword evidence="2" id="KW-0732">Signal</keyword>
<dbReference type="GeneTree" id="ENSGT00940000154615"/>
<accession>A0A4W4G084</accession>
<evidence type="ECO:0000256" key="1">
    <source>
        <dbReference type="ARBA" id="ARBA00023157"/>
    </source>
</evidence>
<dbReference type="PROSITE" id="PS51406">
    <property type="entry name" value="FIBRINOGEN_C_2"/>
    <property type="match status" value="1"/>
</dbReference>
<feature type="domain" description="Fibrinogen C-terminal" evidence="3">
    <location>
        <begin position="18"/>
        <end position="233"/>
    </location>
</feature>
<organism evidence="4 5">
    <name type="scientific">Electrophorus electricus</name>
    <name type="common">Electric eel</name>
    <name type="synonym">Gymnotus electricus</name>
    <dbReference type="NCBI Taxonomy" id="8005"/>
    <lineage>
        <taxon>Eukaryota</taxon>
        <taxon>Metazoa</taxon>
        <taxon>Chordata</taxon>
        <taxon>Craniata</taxon>
        <taxon>Vertebrata</taxon>
        <taxon>Euteleostomi</taxon>
        <taxon>Actinopterygii</taxon>
        <taxon>Neopterygii</taxon>
        <taxon>Teleostei</taxon>
        <taxon>Ostariophysi</taxon>
        <taxon>Gymnotiformes</taxon>
        <taxon>Gymnotoidei</taxon>
        <taxon>Gymnotidae</taxon>
        <taxon>Electrophorus</taxon>
    </lineage>
</organism>
<dbReference type="Gene3D" id="3.90.215.10">
    <property type="entry name" value="Gamma Fibrinogen, chain A, domain 1"/>
    <property type="match status" value="1"/>
</dbReference>
<keyword evidence="1" id="KW-1015">Disulfide bond</keyword>
<dbReference type="AlphaFoldDB" id="A0A4W4G084"/>
<name>A0A4W4G084_ELEEL</name>
<reference evidence="4" key="5">
    <citation type="submission" date="2025-09" db="UniProtKB">
        <authorList>
            <consortium name="Ensembl"/>
        </authorList>
    </citation>
    <scope>IDENTIFICATION</scope>
</reference>
<dbReference type="InterPro" id="IPR036056">
    <property type="entry name" value="Fibrinogen-like_C"/>
</dbReference>
<dbReference type="Pfam" id="PF00147">
    <property type="entry name" value="Fibrinogen_C"/>
    <property type="match status" value="1"/>
</dbReference>
<feature type="signal peptide" evidence="2">
    <location>
        <begin position="1"/>
        <end position="15"/>
    </location>
</feature>
<evidence type="ECO:0000313" key="4">
    <source>
        <dbReference type="Ensembl" id="ENSEEEP00000029733.2"/>
    </source>
</evidence>
<dbReference type="CDD" id="cd00087">
    <property type="entry name" value="FReD"/>
    <property type="match status" value="1"/>
</dbReference>
<dbReference type="GO" id="GO:0005615">
    <property type="term" value="C:extracellular space"/>
    <property type="evidence" value="ECO:0007669"/>
    <property type="project" value="TreeGrafter"/>
</dbReference>
<dbReference type="InterPro" id="IPR050373">
    <property type="entry name" value="Fibrinogen_C-term_domain"/>
</dbReference>
<dbReference type="PANTHER" id="PTHR19143">
    <property type="entry name" value="FIBRINOGEN/TENASCIN/ANGIOPOEITIN"/>
    <property type="match status" value="1"/>
</dbReference>
<dbReference type="Ensembl" id="ENSEEET00000030078.2">
    <property type="protein sequence ID" value="ENSEEEP00000029733.2"/>
    <property type="gene ID" value="ENSEEEG00000014103.2"/>
</dbReference>
<dbReference type="Proteomes" id="UP000314983">
    <property type="component" value="Chromosome 16"/>
</dbReference>
<dbReference type="SMART" id="SM00186">
    <property type="entry name" value="FBG"/>
    <property type="match status" value="1"/>
</dbReference>
<proteinExistence type="predicted"/>
<dbReference type="PANTHER" id="PTHR19143:SF225">
    <property type="entry name" value="MICROFIBRIL-ASSOCIATED GLYCOPROTEIN 4"/>
    <property type="match status" value="1"/>
</dbReference>
<dbReference type="GO" id="GO:0048251">
    <property type="term" value="P:elastic fiber assembly"/>
    <property type="evidence" value="ECO:0007669"/>
    <property type="project" value="TreeGrafter"/>
</dbReference>
<dbReference type="OMA" id="DINNCAL"/>
<reference evidence="4" key="4">
    <citation type="submission" date="2025-08" db="UniProtKB">
        <authorList>
            <consortium name="Ensembl"/>
        </authorList>
    </citation>
    <scope>IDENTIFICATION</scope>
</reference>
<feature type="chain" id="PRO_5044315233" description="Fibrinogen C-terminal domain-containing protein" evidence="2">
    <location>
        <begin position="16"/>
        <end position="234"/>
    </location>
</feature>
<dbReference type="SUPFAM" id="SSF56496">
    <property type="entry name" value="Fibrinogen C-terminal domain-like"/>
    <property type="match status" value="1"/>
</dbReference>
<dbReference type="InterPro" id="IPR002181">
    <property type="entry name" value="Fibrinogen_a/b/g_C_dom"/>
</dbReference>
<reference evidence="5" key="1">
    <citation type="journal article" date="2014" name="Science">
        <title>Nonhuman genetics. Genomic basis for the convergent evolution of electric organs.</title>
        <authorList>
            <person name="Gallant J.R."/>
            <person name="Traeger L.L."/>
            <person name="Volkening J.D."/>
            <person name="Moffett H."/>
            <person name="Chen P.H."/>
            <person name="Novina C.D."/>
            <person name="Phillips G.N.Jr."/>
            <person name="Anand R."/>
            <person name="Wells G.B."/>
            <person name="Pinch M."/>
            <person name="Guth R."/>
            <person name="Unguez G.A."/>
            <person name="Albert J.S."/>
            <person name="Zakon H.H."/>
            <person name="Samanta M.P."/>
            <person name="Sussman M.R."/>
        </authorList>
    </citation>
    <scope>NUCLEOTIDE SEQUENCE [LARGE SCALE GENOMIC DNA]</scope>
</reference>
<reference evidence="5" key="2">
    <citation type="journal article" date="2017" name="Sci. Adv.">
        <title>A tail of two voltages: Proteomic comparison of the three electric organs of the electric eel.</title>
        <authorList>
            <person name="Traeger L.L."/>
            <person name="Sabat G."/>
            <person name="Barrett-Wilt G.A."/>
            <person name="Wells G.B."/>
            <person name="Sussman M.R."/>
        </authorList>
    </citation>
    <scope>NUCLEOTIDE SEQUENCE [LARGE SCALE GENOMIC DNA]</scope>
</reference>
<gene>
    <name evidence="4" type="primary">MFAP4</name>
</gene>
<evidence type="ECO:0000259" key="3">
    <source>
        <dbReference type="PROSITE" id="PS51406"/>
    </source>
</evidence>
<keyword evidence="5" id="KW-1185">Reference proteome</keyword>